<dbReference type="Gene3D" id="3.20.20.150">
    <property type="entry name" value="Divalent-metal-dependent TIM barrel enzymes"/>
    <property type="match status" value="1"/>
</dbReference>
<organism evidence="2 3">
    <name type="scientific">Candidatus Fervidibacter sacchari</name>
    <dbReference type="NCBI Taxonomy" id="1448929"/>
    <lineage>
        <taxon>Bacteria</taxon>
        <taxon>Candidatus Fervidibacterota</taxon>
        <taxon>Candidatus Fervidibacter</taxon>
    </lineage>
</organism>
<sequence>MKLHLAPLTVVSAKRNPFKTLARGDKMLAALRKGTRGEGRGARNESRGDVMMPIKFAICNELFQGWQLEDAFAFVKELGYDGVEIAPFTLAESAEQVSREERKRIRKLAEDLGLEIVGLHWLLVSPPGLHLTTPDDSIRERTKAYFRELLYLCADLGGKIMVVGSPKQRSLVPGDTYEAAWERAKAFFADLLPLAEQLNVTFCIEALPTETDFIPSLDEAIRFVKEMNHPNLQTMVDVKSAVGEGLKLDEAVYKAAPYLKHVHANDANRLGPGMGDTDFAPLAKALKEINYDGFVSVEVFDFSPGAERIARESLDYLRKIFA</sequence>
<dbReference type="PANTHER" id="PTHR12110">
    <property type="entry name" value="HYDROXYPYRUVATE ISOMERASE"/>
    <property type="match status" value="1"/>
</dbReference>
<evidence type="ECO:0000259" key="1">
    <source>
        <dbReference type="Pfam" id="PF01261"/>
    </source>
</evidence>
<name>A0ABT2EJP9_9BACT</name>
<dbReference type="EMBL" id="JANUCP010000001">
    <property type="protein sequence ID" value="MCS3918187.1"/>
    <property type="molecule type" value="Genomic_DNA"/>
</dbReference>
<accession>A0ABT2EJP9</accession>
<dbReference type="InterPro" id="IPR050312">
    <property type="entry name" value="IolE/XylAMocC-like"/>
</dbReference>
<dbReference type="RefSeq" id="WP_259093723.1">
    <property type="nucleotide sequence ID" value="NZ_CP130454.1"/>
</dbReference>
<proteinExistence type="predicted"/>
<evidence type="ECO:0000313" key="2">
    <source>
        <dbReference type="EMBL" id="MCS3918187.1"/>
    </source>
</evidence>
<reference evidence="2 3" key="1">
    <citation type="submission" date="2022-08" db="EMBL/GenBank/DDBJ databases">
        <title>Bacterial and archaeal communities from various locations to study Microbial Dark Matter (Phase II).</title>
        <authorList>
            <person name="Stepanauskas R."/>
        </authorList>
    </citation>
    <scope>NUCLEOTIDE SEQUENCE [LARGE SCALE GENOMIC DNA]</scope>
    <source>
        <strain evidence="2 3">PD1</strain>
    </source>
</reference>
<gene>
    <name evidence="2" type="ORF">M2350_000584</name>
</gene>
<feature type="domain" description="Xylose isomerase-like TIM barrel" evidence="1">
    <location>
        <begin position="72"/>
        <end position="319"/>
    </location>
</feature>
<evidence type="ECO:0000313" key="3">
    <source>
        <dbReference type="Proteomes" id="UP001204798"/>
    </source>
</evidence>
<dbReference type="InterPro" id="IPR013022">
    <property type="entry name" value="Xyl_isomerase-like_TIM-brl"/>
</dbReference>
<dbReference type="InterPro" id="IPR036237">
    <property type="entry name" value="Xyl_isomerase-like_sf"/>
</dbReference>
<dbReference type="Pfam" id="PF01261">
    <property type="entry name" value="AP_endonuc_2"/>
    <property type="match status" value="1"/>
</dbReference>
<dbReference type="Proteomes" id="UP001204798">
    <property type="component" value="Unassembled WGS sequence"/>
</dbReference>
<comment type="caution">
    <text evidence="2">The sequence shown here is derived from an EMBL/GenBank/DDBJ whole genome shotgun (WGS) entry which is preliminary data.</text>
</comment>
<dbReference type="GO" id="GO:0016853">
    <property type="term" value="F:isomerase activity"/>
    <property type="evidence" value="ECO:0007669"/>
    <property type="project" value="UniProtKB-KW"/>
</dbReference>
<keyword evidence="3" id="KW-1185">Reference proteome</keyword>
<dbReference type="SUPFAM" id="SSF51658">
    <property type="entry name" value="Xylose isomerase-like"/>
    <property type="match status" value="1"/>
</dbReference>
<keyword evidence="2" id="KW-0413">Isomerase</keyword>
<dbReference type="PANTHER" id="PTHR12110:SF21">
    <property type="entry name" value="XYLOSE ISOMERASE-LIKE TIM BARREL DOMAIN-CONTAINING PROTEIN"/>
    <property type="match status" value="1"/>
</dbReference>
<protein>
    <submittedName>
        <fullName evidence="2">Sugar phosphate isomerase/epimerase</fullName>
    </submittedName>
</protein>